<organism evidence="1 2">
    <name type="scientific">Actinomycetospora atypica</name>
    <dbReference type="NCBI Taxonomy" id="1290095"/>
    <lineage>
        <taxon>Bacteria</taxon>
        <taxon>Bacillati</taxon>
        <taxon>Actinomycetota</taxon>
        <taxon>Actinomycetes</taxon>
        <taxon>Pseudonocardiales</taxon>
        <taxon>Pseudonocardiaceae</taxon>
        <taxon>Actinomycetospora</taxon>
    </lineage>
</organism>
<name>A0ABV9YVY4_9PSEU</name>
<evidence type="ECO:0000313" key="2">
    <source>
        <dbReference type="Proteomes" id="UP001595947"/>
    </source>
</evidence>
<accession>A0ABV9YVY4</accession>
<feature type="non-terminal residue" evidence="1">
    <location>
        <position position="125"/>
    </location>
</feature>
<dbReference type="RefSeq" id="WP_378039662.1">
    <property type="nucleotide sequence ID" value="NZ_JBHSIV010000100.1"/>
</dbReference>
<protein>
    <submittedName>
        <fullName evidence="1">Uncharacterized protein</fullName>
    </submittedName>
</protein>
<dbReference type="Proteomes" id="UP001595947">
    <property type="component" value="Unassembled WGS sequence"/>
</dbReference>
<comment type="caution">
    <text evidence="1">The sequence shown here is derived from an EMBL/GenBank/DDBJ whole genome shotgun (WGS) entry which is preliminary data.</text>
</comment>
<sequence>MTLLVGVLGPIATIVGVRVTAHEGTRKLRLDYQQTLQLEKRQAERELAERKRVLEVQTIREVMRDLFEMSRSTRTLRNSATATDFDTMNHEIGSLLRKVHADSSVLGDPTMRQEVQDVARGFYSC</sequence>
<evidence type="ECO:0000313" key="1">
    <source>
        <dbReference type="EMBL" id="MFC5066369.1"/>
    </source>
</evidence>
<reference evidence="2" key="1">
    <citation type="journal article" date="2019" name="Int. J. Syst. Evol. Microbiol.">
        <title>The Global Catalogue of Microorganisms (GCM) 10K type strain sequencing project: providing services to taxonomists for standard genome sequencing and annotation.</title>
        <authorList>
            <consortium name="The Broad Institute Genomics Platform"/>
            <consortium name="The Broad Institute Genome Sequencing Center for Infectious Disease"/>
            <person name="Wu L."/>
            <person name="Ma J."/>
        </authorList>
    </citation>
    <scope>NUCLEOTIDE SEQUENCE [LARGE SCALE GENOMIC DNA]</scope>
    <source>
        <strain evidence="2">CGMCC 4.7093</strain>
    </source>
</reference>
<proteinExistence type="predicted"/>
<keyword evidence="2" id="KW-1185">Reference proteome</keyword>
<gene>
    <name evidence="1" type="ORF">ACFPBZ_29490</name>
</gene>
<dbReference type="EMBL" id="JBHSIV010000100">
    <property type="protein sequence ID" value="MFC5066369.1"/>
    <property type="molecule type" value="Genomic_DNA"/>
</dbReference>